<dbReference type="AlphaFoldDB" id="A0A498PU14"/>
<protein>
    <submittedName>
        <fullName evidence="1">Uncharacterized protein</fullName>
    </submittedName>
</protein>
<keyword evidence="2" id="KW-1185">Reference proteome</keyword>
<evidence type="ECO:0000313" key="1">
    <source>
        <dbReference type="EMBL" id="VBA34669.1"/>
    </source>
</evidence>
<evidence type="ECO:0000313" key="2">
    <source>
        <dbReference type="Proteomes" id="UP000273307"/>
    </source>
</evidence>
<gene>
    <name evidence="1" type="ORF">LAUMK136_00786</name>
</gene>
<dbReference type="EMBL" id="UPHP01000019">
    <property type="protein sequence ID" value="VBA34669.1"/>
    <property type="molecule type" value="Genomic_DNA"/>
</dbReference>
<name>A0A498PU14_9MYCO</name>
<accession>A0A498PU14</accession>
<proteinExistence type="predicted"/>
<sequence>MAIRQDISALFADPFEVAIAQAYSSLGKSGPTALERRDRRA</sequence>
<organism evidence="1 2">
    <name type="scientific">Mycobacterium attenuatum</name>
    <dbReference type="NCBI Taxonomy" id="2341086"/>
    <lineage>
        <taxon>Bacteria</taxon>
        <taxon>Bacillati</taxon>
        <taxon>Actinomycetota</taxon>
        <taxon>Actinomycetes</taxon>
        <taxon>Mycobacteriales</taxon>
        <taxon>Mycobacteriaceae</taxon>
        <taxon>Mycobacterium</taxon>
    </lineage>
</organism>
<reference evidence="1 2" key="1">
    <citation type="submission" date="2018-09" db="EMBL/GenBank/DDBJ databases">
        <authorList>
            <person name="Tagini F."/>
        </authorList>
    </citation>
    <scope>NUCLEOTIDE SEQUENCE [LARGE SCALE GENOMIC DNA]</scope>
    <source>
        <strain evidence="1 2">MK136</strain>
    </source>
</reference>
<dbReference type="Proteomes" id="UP000273307">
    <property type="component" value="Unassembled WGS sequence"/>
</dbReference>